<dbReference type="EMBL" id="DVGZ01000019">
    <property type="protein sequence ID" value="HIR46380.1"/>
    <property type="molecule type" value="Genomic_DNA"/>
</dbReference>
<dbReference type="InterPro" id="IPR012338">
    <property type="entry name" value="Beta-lactam/transpept-like"/>
</dbReference>
<dbReference type="PANTHER" id="PTHR30627">
    <property type="entry name" value="PEPTIDOGLYCAN D,D-TRANSPEPTIDASE"/>
    <property type="match status" value="1"/>
</dbReference>
<dbReference type="GO" id="GO:0008658">
    <property type="term" value="F:penicillin binding"/>
    <property type="evidence" value="ECO:0007669"/>
    <property type="project" value="InterPro"/>
</dbReference>
<dbReference type="InterPro" id="IPR001460">
    <property type="entry name" value="PCN-bd_Tpept"/>
</dbReference>
<dbReference type="GO" id="GO:0071555">
    <property type="term" value="P:cell wall organization"/>
    <property type="evidence" value="ECO:0007669"/>
    <property type="project" value="TreeGrafter"/>
</dbReference>
<dbReference type="InterPro" id="IPR050515">
    <property type="entry name" value="Beta-lactam/transpept"/>
</dbReference>
<dbReference type="GO" id="GO:0005886">
    <property type="term" value="C:plasma membrane"/>
    <property type="evidence" value="ECO:0007669"/>
    <property type="project" value="TreeGrafter"/>
</dbReference>
<dbReference type="SUPFAM" id="SSF56601">
    <property type="entry name" value="beta-lactamase/transpeptidase-like"/>
    <property type="match status" value="1"/>
</dbReference>
<dbReference type="Gene3D" id="3.90.1310.10">
    <property type="entry name" value="Penicillin-binding protein 2a (Domain 2)"/>
    <property type="match status" value="1"/>
</dbReference>
<dbReference type="PANTHER" id="PTHR30627:SF24">
    <property type="entry name" value="PENICILLIN-BINDING PROTEIN 4B"/>
    <property type="match status" value="1"/>
</dbReference>
<reference evidence="2" key="1">
    <citation type="submission" date="2020-10" db="EMBL/GenBank/DDBJ databases">
        <authorList>
            <person name="Gilroy R."/>
        </authorList>
    </citation>
    <scope>NUCLEOTIDE SEQUENCE</scope>
    <source>
        <strain evidence="2">ChiSxjej1B13-7958</strain>
    </source>
</reference>
<evidence type="ECO:0000313" key="3">
    <source>
        <dbReference type="Proteomes" id="UP000824242"/>
    </source>
</evidence>
<reference evidence="2" key="2">
    <citation type="journal article" date="2021" name="PeerJ">
        <title>Extensive microbial diversity within the chicken gut microbiome revealed by metagenomics and culture.</title>
        <authorList>
            <person name="Gilroy R."/>
            <person name="Ravi A."/>
            <person name="Getino M."/>
            <person name="Pursley I."/>
            <person name="Horton D.L."/>
            <person name="Alikhan N.F."/>
            <person name="Baker D."/>
            <person name="Gharbi K."/>
            <person name="Hall N."/>
            <person name="Watson M."/>
            <person name="Adriaenssens E.M."/>
            <person name="Foster-Nyarko E."/>
            <person name="Jarju S."/>
            <person name="Secka A."/>
            <person name="Antonio M."/>
            <person name="Oren A."/>
            <person name="Chaudhuri R.R."/>
            <person name="La Ragione R."/>
            <person name="Hildebrand F."/>
            <person name="Pallen M.J."/>
        </authorList>
    </citation>
    <scope>NUCLEOTIDE SEQUENCE</scope>
    <source>
        <strain evidence="2">ChiSxjej1B13-7958</strain>
    </source>
</reference>
<dbReference type="Pfam" id="PF00905">
    <property type="entry name" value="Transpeptidase"/>
    <property type="match status" value="1"/>
</dbReference>
<organism evidence="2 3">
    <name type="scientific">Candidatus Caccousia avicola</name>
    <dbReference type="NCBI Taxonomy" id="2840721"/>
    <lineage>
        <taxon>Bacteria</taxon>
        <taxon>Bacillati</taxon>
        <taxon>Bacillota</taxon>
        <taxon>Clostridia</taxon>
        <taxon>Eubacteriales</taxon>
        <taxon>Oscillospiraceae</taxon>
        <taxon>Oscillospiraceae incertae sedis</taxon>
        <taxon>Candidatus Caccousia</taxon>
    </lineage>
</organism>
<dbReference type="Gene3D" id="3.40.710.10">
    <property type="entry name" value="DD-peptidase/beta-lactamase superfamily"/>
    <property type="match status" value="1"/>
</dbReference>
<dbReference type="Proteomes" id="UP000824242">
    <property type="component" value="Unassembled WGS sequence"/>
</dbReference>
<protein>
    <submittedName>
        <fullName evidence="2">Penicillin-binding protein</fullName>
    </submittedName>
</protein>
<evidence type="ECO:0000259" key="1">
    <source>
        <dbReference type="Pfam" id="PF00905"/>
    </source>
</evidence>
<accession>A0A9D1DDK4</accession>
<comment type="caution">
    <text evidence="2">The sequence shown here is derived from an EMBL/GenBank/DDBJ whole genome shotgun (WGS) entry which is preliminary data.</text>
</comment>
<sequence length="457" mass="48233">MKTTGTRSLILVLLTIAFAGGMLLFLVEFVRDGGSWAIQPFNKHITQGESLSGRVLDCNGTVLAYSDETGCVYHDDQTVRLAMLHTVGDTRGYIATSAQYLYRADLSGYNLVTGLVSPFGKSNGSDVKLTLDADLCKTAYEALGGKKGAVVVYNYKTGAILCEVSTPSFDPGAPPADLDTDETGKYEGVYLNNVLSSTYTPGSVFKVVTTAAAIENIPDLDSRTFTCNGSVVINGNQINCLATHGQIDFKTALSHSCNVVFGELAVELGEEKMTEMANQMGFNTSFEFDGIHTAKSVYQVKGASDDALAWSGIGQYTDLANPMHMAILMGAVANGGTPVLPHFVESITTSFGLVTRMGYPQEGERMLSASTADRLKGYLRNNVSSYYGDNLFPSGMEVCAKTGTAEVGEGKAPTGWMIGFSANSATPYAFAVAVEEGSSGIGSAGSVASAVLNRLAA</sequence>
<gene>
    <name evidence="2" type="ORF">IAB89_01785</name>
</gene>
<evidence type="ECO:0000313" key="2">
    <source>
        <dbReference type="EMBL" id="HIR46380.1"/>
    </source>
</evidence>
<proteinExistence type="predicted"/>
<feature type="domain" description="Penicillin-binding protein transpeptidase" evidence="1">
    <location>
        <begin position="148"/>
        <end position="452"/>
    </location>
</feature>
<name>A0A9D1DDK4_9FIRM</name>
<dbReference type="GO" id="GO:0071972">
    <property type="term" value="F:peptidoglycan L,D-transpeptidase activity"/>
    <property type="evidence" value="ECO:0007669"/>
    <property type="project" value="TreeGrafter"/>
</dbReference>
<dbReference type="AlphaFoldDB" id="A0A9D1DDK4"/>